<dbReference type="EC" id="1.3.3.15" evidence="5 11"/>
<dbReference type="AlphaFoldDB" id="A0A7Y0L4E1"/>
<feature type="domain" description="Amine oxidase" evidence="12">
    <location>
        <begin position="12"/>
        <end position="455"/>
    </location>
</feature>
<evidence type="ECO:0000256" key="7">
    <source>
        <dbReference type="ARBA" id="ARBA00022630"/>
    </source>
</evidence>
<keyword evidence="7 11" id="KW-0285">Flavoprotein</keyword>
<dbReference type="PANTHER" id="PTHR42923:SF3">
    <property type="entry name" value="PROTOPORPHYRINOGEN OXIDASE"/>
    <property type="match status" value="1"/>
</dbReference>
<evidence type="ECO:0000256" key="2">
    <source>
        <dbReference type="ARBA" id="ARBA00001974"/>
    </source>
</evidence>
<dbReference type="PRINTS" id="PR00419">
    <property type="entry name" value="ADXRDTASE"/>
</dbReference>
<keyword evidence="11" id="KW-0963">Cytoplasm</keyword>
<dbReference type="PANTHER" id="PTHR42923">
    <property type="entry name" value="PROTOPORPHYRINOGEN OXIDASE"/>
    <property type="match status" value="1"/>
</dbReference>
<proteinExistence type="inferred from homology"/>
<accession>A0A7Y0L4E1</accession>
<dbReference type="SUPFAM" id="SSF51905">
    <property type="entry name" value="FAD/NAD(P)-binding domain"/>
    <property type="match status" value="1"/>
</dbReference>
<name>A0A7Y0L4E1_9FIRM</name>
<dbReference type="GO" id="GO:0005737">
    <property type="term" value="C:cytoplasm"/>
    <property type="evidence" value="ECO:0007669"/>
    <property type="project" value="UniProtKB-SubCell"/>
</dbReference>
<dbReference type="Proteomes" id="UP000533476">
    <property type="component" value="Unassembled WGS sequence"/>
</dbReference>
<dbReference type="GO" id="GO:0004729">
    <property type="term" value="F:oxygen-dependent protoporphyrinogen oxidase activity"/>
    <property type="evidence" value="ECO:0007669"/>
    <property type="project" value="UniProtKB-UniRule"/>
</dbReference>
<evidence type="ECO:0000256" key="4">
    <source>
        <dbReference type="ARBA" id="ARBA00008310"/>
    </source>
</evidence>
<comment type="subcellular location">
    <subcellularLocation>
        <location evidence="11">Cytoplasm</location>
    </subcellularLocation>
</comment>
<dbReference type="Gene3D" id="3.90.660.20">
    <property type="entry name" value="Protoporphyrinogen oxidase, mitochondrial, domain 2"/>
    <property type="match status" value="1"/>
</dbReference>
<comment type="caution">
    <text evidence="13">The sequence shown here is derived from an EMBL/GenBank/DDBJ whole genome shotgun (WGS) entry which is preliminary data.</text>
</comment>
<comment type="function">
    <text evidence="11">Involved in coproporphyrin-dependent heme b biosynthesis. Catalyzes the oxidation of coproporphyrinogen III to coproporphyrin III.</text>
</comment>
<dbReference type="Gene3D" id="3.50.50.60">
    <property type="entry name" value="FAD/NAD(P)-binding domain"/>
    <property type="match status" value="1"/>
</dbReference>
<evidence type="ECO:0000313" key="14">
    <source>
        <dbReference type="Proteomes" id="UP000533476"/>
    </source>
</evidence>
<protein>
    <recommendedName>
        <fullName evidence="6 11">Coproporphyrinogen III oxidase</fullName>
        <ecNumber evidence="5 11">1.3.3.15</ecNumber>
    </recommendedName>
</protein>
<evidence type="ECO:0000313" key="13">
    <source>
        <dbReference type="EMBL" id="NMP23108.1"/>
    </source>
</evidence>
<evidence type="ECO:0000256" key="11">
    <source>
        <dbReference type="RuleBase" id="RU364052"/>
    </source>
</evidence>
<dbReference type="InterPro" id="IPR050464">
    <property type="entry name" value="Zeta_carotene_desat/Oxidored"/>
</dbReference>
<comment type="catalytic activity">
    <reaction evidence="1">
        <text>coproporphyrinogen III + 3 O2 = coproporphyrin III + 3 H2O2</text>
        <dbReference type="Rhea" id="RHEA:43436"/>
        <dbReference type="ChEBI" id="CHEBI:15379"/>
        <dbReference type="ChEBI" id="CHEBI:16240"/>
        <dbReference type="ChEBI" id="CHEBI:57309"/>
        <dbReference type="ChEBI" id="CHEBI:131725"/>
        <dbReference type="EC" id="1.3.3.15"/>
    </reaction>
    <physiologicalReaction direction="left-to-right" evidence="1">
        <dbReference type="Rhea" id="RHEA:43437"/>
    </physiologicalReaction>
</comment>
<evidence type="ECO:0000256" key="10">
    <source>
        <dbReference type="ARBA" id="ARBA00023133"/>
    </source>
</evidence>
<keyword evidence="14" id="KW-1185">Reference proteome</keyword>
<evidence type="ECO:0000256" key="1">
    <source>
        <dbReference type="ARBA" id="ARBA00001755"/>
    </source>
</evidence>
<sequence>MTRRVAIIGGGISGLTAAYRILEADESFSVTLFEASPRLGGVIQSDTSQGVVLEGGPDSFLARKPEAIQLAEDLGLGDELMSTNPKVRGSYIFHGGHFCDIPEGVQAGIPTRLDTLWGTELLSMGEKIRLLGDLSLPRQPIVADIALGELLRYRLGSGYVDRIAAPMLSGIYAGDIDKLSTAVTAPQLLLYQRRGRSLIQEAQKQPRPKVSGSLFRSLVRGVGSLIDVLTQALQDRAEIRLECPVETVRPAPGGGFEVVVADGSAPHLATDVIVAVPAYRAAHILDFWSEEARTWLSSIGYADLAVIGAVYEPKAFSRELDKTGFLVPKGEGVEMTAGTWVRSKWDYPEELAVVPIRAFYGRAGGGRILSQSDEELLIRFRQEMGYIMGVTDAPRYARVFRLPQAMPQYAVGHQERAARIRRHAEASGIHIIGNYFDGVGVPDCIRHANEAAAQVVYGAASVGDNS</sequence>
<dbReference type="EMBL" id="JABBVZ010000040">
    <property type="protein sequence ID" value="NMP23108.1"/>
    <property type="molecule type" value="Genomic_DNA"/>
</dbReference>
<evidence type="ECO:0000256" key="6">
    <source>
        <dbReference type="ARBA" id="ARBA00019046"/>
    </source>
</evidence>
<comment type="cofactor">
    <cofactor evidence="2 11">
        <name>FAD</name>
        <dbReference type="ChEBI" id="CHEBI:57692"/>
    </cofactor>
</comment>
<dbReference type="InterPro" id="IPR036188">
    <property type="entry name" value="FAD/NAD-bd_sf"/>
</dbReference>
<dbReference type="UniPathway" id="UPA00252"/>
<dbReference type="NCBIfam" id="TIGR00562">
    <property type="entry name" value="proto_IX_ox"/>
    <property type="match status" value="1"/>
</dbReference>
<comment type="similarity">
    <text evidence="4 11">Belongs to the protoporphyrinogen/coproporphyrinogen oxidase family. Coproporphyrinogen III oxidase subfamily.</text>
</comment>
<dbReference type="GO" id="GO:0006783">
    <property type="term" value="P:heme biosynthetic process"/>
    <property type="evidence" value="ECO:0007669"/>
    <property type="project" value="UniProtKB-UniRule"/>
</dbReference>
<keyword evidence="9 11" id="KW-0560">Oxidoreductase</keyword>
<dbReference type="RefSeq" id="WP_169100075.1">
    <property type="nucleotide sequence ID" value="NZ_JABBVZ010000040.1"/>
</dbReference>
<evidence type="ECO:0000256" key="9">
    <source>
        <dbReference type="ARBA" id="ARBA00023002"/>
    </source>
</evidence>
<dbReference type="Gene3D" id="1.10.3110.10">
    <property type="entry name" value="protoporphyrinogen ix oxidase, domain 3"/>
    <property type="match status" value="1"/>
</dbReference>
<evidence type="ECO:0000256" key="5">
    <source>
        <dbReference type="ARBA" id="ARBA00012402"/>
    </source>
</evidence>
<dbReference type="InterPro" id="IPR002937">
    <property type="entry name" value="Amino_oxidase"/>
</dbReference>
<evidence type="ECO:0000256" key="8">
    <source>
        <dbReference type="ARBA" id="ARBA00022827"/>
    </source>
</evidence>
<keyword evidence="10 11" id="KW-0350">Heme biosynthesis</keyword>
<dbReference type="Pfam" id="PF01593">
    <property type="entry name" value="Amino_oxidase"/>
    <property type="match status" value="1"/>
</dbReference>
<reference evidence="13 14" key="1">
    <citation type="submission" date="2020-04" db="EMBL/GenBank/DDBJ databases">
        <authorList>
            <person name="Zhang R."/>
            <person name="Schippers A."/>
        </authorList>
    </citation>
    <scope>NUCLEOTIDE SEQUENCE [LARGE SCALE GENOMIC DNA]</scope>
    <source>
        <strain evidence="13 14">DSM 109850</strain>
    </source>
</reference>
<comment type="pathway">
    <text evidence="3 11">Porphyrin-containing compound metabolism; protoheme biosynthesis.</text>
</comment>
<gene>
    <name evidence="13" type="primary">hemG</name>
    <name evidence="13" type="ORF">HIJ39_12235</name>
</gene>
<evidence type="ECO:0000259" key="12">
    <source>
        <dbReference type="Pfam" id="PF01593"/>
    </source>
</evidence>
<organism evidence="13 14">
    <name type="scientific">Sulfobacillus harzensis</name>
    <dbReference type="NCBI Taxonomy" id="2729629"/>
    <lineage>
        <taxon>Bacteria</taxon>
        <taxon>Bacillati</taxon>
        <taxon>Bacillota</taxon>
        <taxon>Clostridia</taxon>
        <taxon>Eubacteriales</taxon>
        <taxon>Clostridiales Family XVII. Incertae Sedis</taxon>
        <taxon>Sulfobacillus</taxon>
    </lineage>
</organism>
<dbReference type="InterPro" id="IPR004572">
    <property type="entry name" value="Protoporphyrinogen_oxidase"/>
</dbReference>
<keyword evidence="8 11" id="KW-0274">FAD</keyword>
<evidence type="ECO:0000256" key="3">
    <source>
        <dbReference type="ARBA" id="ARBA00004744"/>
    </source>
</evidence>
<dbReference type="SUPFAM" id="SSF54373">
    <property type="entry name" value="FAD-linked reductases, C-terminal domain"/>
    <property type="match status" value="1"/>
</dbReference>